<dbReference type="GO" id="GO:0005737">
    <property type="term" value="C:cytoplasm"/>
    <property type="evidence" value="ECO:0007669"/>
    <property type="project" value="UniProtKB-SubCell"/>
</dbReference>
<evidence type="ECO:0000256" key="5">
    <source>
        <dbReference type="ARBA" id="ARBA00023242"/>
    </source>
</evidence>
<comment type="similarity">
    <text evidence="3">Belongs to the DIF1/spd1 family.</text>
</comment>
<evidence type="ECO:0000256" key="3">
    <source>
        <dbReference type="ARBA" id="ARBA00005459"/>
    </source>
</evidence>
<dbReference type="GO" id="GO:0005634">
    <property type="term" value="C:nucleus"/>
    <property type="evidence" value="ECO:0007669"/>
    <property type="project" value="UniProtKB-SubCell"/>
</dbReference>
<comment type="subcellular location">
    <subcellularLocation>
        <location evidence="2">Cytoplasm</location>
    </subcellularLocation>
    <subcellularLocation>
        <location evidence="1">Nucleus</location>
    </subcellularLocation>
</comment>
<dbReference type="GO" id="GO:1990846">
    <property type="term" value="F:ribonucleoside-diphosphate reductase inhibitor activity"/>
    <property type="evidence" value="ECO:0007669"/>
    <property type="project" value="TreeGrafter"/>
</dbReference>
<evidence type="ECO:0000313" key="6">
    <source>
        <dbReference type="EMBL" id="QDS77501.1"/>
    </source>
</evidence>
<proteinExistence type="inferred from homology"/>
<keyword evidence="7" id="KW-1185">Reference proteome</keyword>
<dbReference type="InterPro" id="IPR013900">
    <property type="entry name" value="RNR_inhibitor"/>
</dbReference>
<accession>A0A517LPD2</accession>
<keyword evidence="4" id="KW-0963">Cytoplasm</keyword>
<sequence>MSHRHKKQFQPSITSFFARAHRENAALPLPTSSTPILDNAIQTSLIQVGMRVRKAVPEGYKTHRSVPALAEPVSTTPMITMNISSRPSELLPFCGIHKIGGLGEQPIPAVDTYEAIDVFPENTIPLADFTTPFSSQESAISTGSLAIPSAAPLRQIPSNKRSYNWDEEEAEPEDPGFERLFFNCPDTLSPPRSTYPISHTTMPNLTAISSLSSSRAFAKPKSRRKVAGETLQFANFGVASTEMDFEDANFLTPSDDDEIEMEGI</sequence>
<reference evidence="6 7" key="1">
    <citation type="submission" date="2019-07" db="EMBL/GenBank/DDBJ databases">
        <title>Finished genome of Venturia effusa.</title>
        <authorList>
            <person name="Young C.A."/>
            <person name="Cox M.P."/>
            <person name="Ganley A.R.D."/>
            <person name="David W.J."/>
        </authorList>
    </citation>
    <scope>NUCLEOTIDE SEQUENCE [LARGE SCALE GENOMIC DNA]</scope>
    <source>
        <strain evidence="7">albino</strain>
    </source>
</reference>
<organism evidence="6 7">
    <name type="scientific">Venturia effusa</name>
    <dbReference type="NCBI Taxonomy" id="50376"/>
    <lineage>
        <taxon>Eukaryota</taxon>
        <taxon>Fungi</taxon>
        <taxon>Dikarya</taxon>
        <taxon>Ascomycota</taxon>
        <taxon>Pezizomycotina</taxon>
        <taxon>Dothideomycetes</taxon>
        <taxon>Pleosporomycetidae</taxon>
        <taxon>Venturiales</taxon>
        <taxon>Venturiaceae</taxon>
        <taxon>Venturia</taxon>
    </lineage>
</organism>
<evidence type="ECO:0000256" key="1">
    <source>
        <dbReference type="ARBA" id="ARBA00004123"/>
    </source>
</evidence>
<evidence type="ECO:0000313" key="7">
    <source>
        <dbReference type="Proteomes" id="UP000316270"/>
    </source>
</evidence>
<protein>
    <submittedName>
        <fullName evidence="6">Uncharacterized protein</fullName>
    </submittedName>
</protein>
<name>A0A517LPD2_9PEZI</name>
<dbReference type="Pfam" id="PF08591">
    <property type="entry name" value="RNR_inhib"/>
    <property type="match status" value="1"/>
</dbReference>
<dbReference type="PANTHER" id="PTHR28081">
    <property type="entry name" value="DAMAGE-REGULATED IMPORT FACILITATOR 1-RELATED"/>
    <property type="match status" value="1"/>
</dbReference>
<evidence type="ECO:0000256" key="4">
    <source>
        <dbReference type="ARBA" id="ARBA00022490"/>
    </source>
</evidence>
<dbReference type="Proteomes" id="UP000316270">
    <property type="component" value="Chromosome 18"/>
</dbReference>
<dbReference type="OrthoDB" id="4072855at2759"/>
<dbReference type="GO" id="GO:0008104">
    <property type="term" value="P:intracellular protein localization"/>
    <property type="evidence" value="ECO:0007669"/>
    <property type="project" value="TreeGrafter"/>
</dbReference>
<dbReference type="EMBL" id="CP042202">
    <property type="protein sequence ID" value="QDS77501.1"/>
    <property type="molecule type" value="Genomic_DNA"/>
</dbReference>
<keyword evidence="5" id="KW-0539">Nucleus</keyword>
<gene>
    <name evidence="6" type="ORF">FKW77_000316</name>
</gene>
<evidence type="ECO:0000256" key="2">
    <source>
        <dbReference type="ARBA" id="ARBA00004496"/>
    </source>
</evidence>
<dbReference type="AlphaFoldDB" id="A0A517LPD2"/>
<dbReference type="PANTHER" id="PTHR28081:SF1">
    <property type="entry name" value="DAMAGE-REGULATED IMPORT FACILITATOR 1"/>
    <property type="match status" value="1"/>
</dbReference>